<dbReference type="Gene3D" id="1.10.443.10">
    <property type="entry name" value="Intergrase catalytic core"/>
    <property type="match status" value="1"/>
</dbReference>
<dbReference type="Gene3D" id="3.30.160.390">
    <property type="entry name" value="Integrase, DNA-binding domain"/>
    <property type="match status" value="1"/>
</dbReference>
<dbReference type="PROSITE" id="PS51900">
    <property type="entry name" value="CB"/>
    <property type="match status" value="1"/>
</dbReference>
<dbReference type="Gene3D" id="1.10.150.130">
    <property type="match status" value="1"/>
</dbReference>
<dbReference type="InterPro" id="IPR002104">
    <property type="entry name" value="Integrase_catalytic"/>
</dbReference>
<protein>
    <submittedName>
        <fullName evidence="8">Integrase</fullName>
    </submittedName>
</protein>
<comment type="similarity">
    <text evidence="1">Belongs to the 'phage' integrase family.</text>
</comment>
<evidence type="ECO:0000259" key="6">
    <source>
        <dbReference type="PROSITE" id="PS51898"/>
    </source>
</evidence>
<evidence type="ECO:0000256" key="2">
    <source>
        <dbReference type="ARBA" id="ARBA00022908"/>
    </source>
</evidence>
<proteinExistence type="inferred from homology"/>
<evidence type="ECO:0000313" key="8">
    <source>
        <dbReference type="EMBL" id="GEO00042.1"/>
    </source>
</evidence>
<dbReference type="PANTHER" id="PTHR30629">
    <property type="entry name" value="PROPHAGE INTEGRASE"/>
    <property type="match status" value="1"/>
</dbReference>
<dbReference type="Proteomes" id="UP000321464">
    <property type="component" value="Unassembled WGS sequence"/>
</dbReference>
<dbReference type="InterPro" id="IPR050808">
    <property type="entry name" value="Phage_Integrase"/>
</dbReference>
<feature type="domain" description="Tyr recombinase" evidence="6">
    <location>
        <begin position="209"/>
        <end position="402"/>
    </location>
</feature>
<accession>A0A512AK17</accession>
<dbReference type="Pfam" id="PF00589">
    <property type="entry name" value="Phage_integrase"/>
    <property type="match status" value="1"/>
</dbReference>
<dbReference type="OrthoDB" id="7615137at2"/>
<dbReference type="RefSeq" id="WP_147159354.1">
    <property type="nucleotide sequence ID" value="NZ_BJYR01000012.1"/>
</dbReference>
<dbReference type="AlphaFoldDB" id="A0A512AK17"/>
<dbReference type="InterPro" id="IPR038488">
    <property type="entry name" value="Integrase_DNA-bd_sf"/>
</dbReference>
<gene>
    <name evidence="8" type="ORF">NSE01_18740</name>
</gene>
<dbReference type="EMBL" id="BJYR01000012">
    <property type="protein sequence ID" value="GEO00042.1"/>
    <property type="molecule type" value="Genomic_DNA"/>
</dbReference>
<evidence type="ECO:0000259" key="7">
    <source>
        <dbReference type="PROSITE" id="PS51900"/>
    </source>
</evidence>
<dbReference type="Pfam" id="PF13356">
    <property type="entry name" value="Arm-DNA-bind_3"/>
    <property type="match status" value="1"/>
</dbReference>
<dbReference type="GO" id="GO:0003677">
    <property type="term" value="F:DNA binding"/>
    <property type="evidence" value="ECO:0007669"/>
    <property type="project" value="UniProtKB-UniRule"/>
</dbReference>
<keyword evidence="3 5" id="KW-0238">DNA-binding</keyword>
<dbReference type="InterPro" id="IPR011010">
    <property type="entry name" value="DNA_brk_join_enz"/>
</dbReference>
<feature type="domain" description="Core-binding (CB)" evidence="7">
    <location>
        <begin position="109"/>
        <end position="188"/>
    </location>
</feature>
<dbReference type="InterPro" id="IPR013762">
    <property type="entry name" value="Integrase-like_cat_sf"/>
</dbReference>
<evidence type="ECO:0000256" key="3">
    <source>
        <dbReference type="ARBA" id="ARBA00023125"/>
    </source>
</evidence>
<dbReference type="CDD" id="cd00801">
    <property type="entry name" value="INT_P4_C"/>
    <property type="match status" value="1"/>
</dbReference>
<sequence length="414" mass="47456">MDERQIMPNQSITLRTIQSVTPDPHRDIYVWDPRLKGFGLRVTPRGAQSFVFQYRVDGGPARRKTIGPVGSPWTPATARKEAERLLVQVYQGIDPVEAKREAKRKKETLNFRTYSERFVELYLKPNWRGTWGSAQCTINNVFIPRWGNRPVHEITRADIVKVLDEYSDRPARRKEIHSLLRKFFNWATDRQDIDVSPLAGMKAPKAVPSRRRVLSDEEVVALWRATENSGWPWGPFVRMLILTMQRRQEVAEMDWSEIDIDARRWTLPADRAKNDQEHVIPLTSLALAELQLLGPKRKGLVFTTTGTTPVSGFFKGRAALHKDMIAHLKAKQIEDGGDPDQVDVPNWRLHDIRRTGATHLQSLRVPVEVTESVLNHISGTRAGVAGIYNRYKYDDEKRTALDAWDAKLRSILST</sequence>
<comment type="caution">
    <text evidence="8">The sequence shown here is derived from an EMBL/GenBank/DDBJ whole genome shotgun (WGS) entry which is preliminary data.</text>
</comment>
<dbReference type="GO" id="GO:0015074">
    <property type="term" value="P:DNA integration"/>
    <property type="evidence" value="ECO:0007669"/>
    <property type="project" value="UniProtKB-KW"/>
</dbReference>
<dbReference type="PROSITE" id="PS51898">
    <property type="entry name" value="TYR_RECOMBINASE"/>
    <property type="match status" value="1"/>
</dbReference>
<keyword evidence="4" id="KW-0233">DNA recombination</keyword>
<keyword evidence="9" id="KW-1185">Reference proteome</keyword>
<evidence type="ECO:0000256" key="5">
    <source>
        <dbReference type="PROSITE-ProRule" id="PRU01248"/>
    </source>
</evidence>
<dbReference type="GO" id="GO:0006310">
    <property type="term" value="P:DNA recombination"/>
    <property type="evidence" value="ECO:0007669"/>
    <property type="project" value="UniProtKB-KW"/>
</dbReference>
<dbReference type="SUPFAM" id="SSF56349">
    <property type="entry name" value="DNA breaking-rejoining enzymes"/>
    <property type="match status" value="1"/>
</dbReference>
<evidence type="ECO:0000256" key="4">
    <source>
        <dbReference type="ARBA" id="ARBA00023172"/>
    </source>
</evidence>
<dbReference type="InterPro" id="IPR044068">
    <property type="entry name" value="CB"/>
</dbReference>
<organism evidence="8 9">
    <name type="scientific">Novosphingobium sediminis</name>
    <dbReference type="NCBI Taxonomy" id="707214"/>
    <lineage>
        <taxon>Bacteria</taxon>
        <taxon>Pseudomonadati</taxon>
        <taxon>Pseudomonadota</taxon>
        <taxon>Alphaproteobacteria</taxon>
        <taxon>Sphingomonadales</taxon>
        <taxon>Sphingomonadaceae</taxon>
        <taxon>Novosphingobium</taxon>
    </lineage>
</organism>
<keyword evidence="2" id="KW-0229">DNA integration</keyword>
<dbReference type="InterPro" id="IPR010998">
    <property type="entry name" value="Integrase_recombinase_N"/>
</dbReference>
<evidence type="ECO:0000313" key="9">
    <source>
        <dbReference type="Proteomes" id="UP000321464"/>
    </source>
</evidence>
<dbReference type="PANTHER" id="PTHR30629:SF2">
    <property type="entry name" value="PROPHAGE INTEGRASE INTS-RELATED"/>
    <property type="match status" value="1"/>
</dbReference>
<reference evidence="8 9" key="1">
    <citation type="submission" date="2019-07" db="EMBL/GenBank/DDBJ databases">
        <title>Whole genome shotgun sequence of Novosphingobium sediminis NBRC 106119.</title>
        <authorList>
            <person name="Hosoyama A."/>
            <person name="Uohara A."/>
            <person name="Ohji S."/>
            <person name="Ichikawa N."/>
        </authorList>
    </citation>
    <scope>NUCLEOTIDE SEQUENCE [LARGE SCALE GENOMIC DNA]</scope>
    <source>
        <strain evidence="8 9">NBRC 106119</strain>
    </source>
</reference>
<dbReference type="InterPro" id="IPR025166">
    <property type="entry name" value="Integrase_DNA_bind_dom"/>
</dbReference>
<evidence type="ECO:0000256" key="1">
    <source>
        <dbReference type="ARBA" id="ARBA00008857"/>
    </source>
</evidence>
<name>A0A512AK17_9SPHN</name>